<name>B5Y562_PHATC</name>
<dbReference type="PANTHER" id="PTHR14614">
    <property type="entry name" value="HEPATOCELLULAR CARCINOMA-ASSOCIATED ANTIGEN"/>
    <property type="match status" value="1"/>
</dbReference>
<gene>
    <name evidence="1" type="ORF">PHATR_44043</name>
</gene>
<dbReference type="OrthoDB" id="47825at2759"/>
<reference evidence="2" key="2">
    <citation type="submission" date="2008-08" db="EMBL/GenBank/DDBJ databases">
        <authorList>
            <consortium name="Diatom Consortium"/>
            <person name="Grigoriev I."/>
            <person name="Grimwood J."/>
            <person name="Kuo A."/>
            <person name="Otillar R.P."/>
            <person name="Salamov A."/>
            <person name="Detter J.C."/>
            <person name="Lindquist E."/>
            <person name="Shapiro H."/>
            <person name="Lucas S."/>
            <person name="Glavina del Rio T."/>
            <person name="Pitluck S."/>
            <person name="Rokhsar D."/>
            <person name="Bowler C."/>
        </authorList>
    </citation>
    <scope>GENOME REANNOTATION</scope>
    <source>
        <strain evidence="2">CCAP 1055/1</strain>
    </source>
</reference>
<dbReference type="HOGENOM" id="CLU_798019_0_0_1"/>
<dbReference type="OMA" id="THEAFMY"/>
<evidence type="ECO:0000313" key="1">
    <source>
        <dbReference type="EMBL" id="ACI65598.1"/>
    </source>
</evidence>
<reference evidence="1 2" key="1">
    <citation type="journal article" date="2008" name="Nature">
        <title>The Phaeodactylum genome reveals the evolutionary history of diatom genomes.</title>
        <authorList>
            <person name="Bowler C."/>
            <person name="Allen A.E."/>
            <person name="Badger J.H."/>
            <person name="Grimwood J."/>
            <person name="Jabbari K."/>
            <person name="Kuo A."/>
            <person name="Maheswari U."/>
            <person name="Martens C."/>
            <person name="Maumus F."/>
            <person name="Otillar R.P."/>
            <person name="Rayko E."/>
            <person name="Salamov A."/>
            <person name="Vandepoele K."/>
            <person name="Beszteri B."/>
            <person name="Gruber A."/>
            <person name="Heijde M."/>
            <person name="Katinka M."/>
            <person name="Mock T."/>
            <person name="Valentin K."/>
            <person name="Verret F."/>
            <person name="Berges J.A."/>
            <person name="Brownlee C."/>
            <person name="Cadoret J.P."/>
            <person name="Chiovitti A."/>
            <person name="Choi C.J."/>
            <person name="Coesel S."/>
            <person name="De Martino A."/>
            <person name="Detter J.C."/>
            <person name="Durkin C."/>
            <person name="Falciatore A."/>
            <person name="Fournet J."/>
            <person name="Haruta M."/>
            <person name="Huysman M.J."/>
            <person name="Jenkins B.D."/>
            <person name="Jiroutova K."/>
            <person name="Jorgensen R.E."/>
            <person name="Joubert Y."/>
            <person name="Kaplan A."/>
            <person name="Kroger N."/>
            <person name="Kroth P.G."/>
            <person name="La Roche J."/>
            <person name="Lindquist E."/>
            <person name="Lommer M."/>
            <person name="Martin-Jezequel V."/>
            <person name="Lopez P.J."/>
            <person name="Lucas S."/>
            <person name="Mangogna M."/>
            <person name="McGinnis K."/>
            <person name="Medlin L.K."/>
            <person name="Montsant A."/>
            <person name="Oudot-Le Secq M.P."/>
            <person name="Napoli C."/>
            <person name="Obornik M."/>
            <person name="Parker M.S."/>
            <person name="Petit J.L."/>
            <person name="Porcel B.M."/>
            <person name="Poulsen N."/>
            <person name="Robison M."/>
            <person name="Rychlewski L."/>
            <person name="Rynearson T.A."/>
            <person name="Schmutz J."/>
            <person name="Shapiro H."/>
            <person name="Siaut M."/>
            <person name="Stanley M."/>
            <person name="Sussman M.R."/>
            <person name="Taylor A.R."/>
            <person name="Vardi A."/>
            <person name="von Dassow P."/>
            <person name="Vyverman W."/>
            <person name="Willis A."/>
            <person name="Wyrwicz L.S."/>
            <person name="Rokhsar D.S."/>
            <person name="Weissenbach J."/>
            <person name="Armbrust E.V."/>
            <person name="Green B.R."/>
            <person name="Van de Peer Y."/>
            <person name="Grigoriev I.V."/>
        </authorList>
    </citation>
    <scope>NUCLEOTIDE SEQUENCE [LARGE SCALE GENOMIC DNA]</scope>
    <source>
        <strain evidence="1 2">CCAP 1055/1</strain>
    </source>
</reference>
<organism evidence="1 2">
    <name type="scientific">Phaeodactylum tricornutum (strain CCAP 1055/1)</name>
    <dbReference type="NCBI Taxonomy" id="556484"/>
    <lineage>
        <taxon>Eukaryota</taxon>
        <taxon>Sar</taxon>
        <taxon>Stramenopiles</taxon>
        <taxon>Ochrophyta</taxon>
        <taxon>Bacillariophyta</taxon>
        <taxon>Bacillariophyceae</taxon>
        <taxon>Bacillariophycidae</taxon>
        <taxon>Naviculales</taxon>
        <taxon>Phaeodactylaceae</taxon>
        <taxon>Phaeodactylum</taxon>
    </lineage>
</organism>
<evidence type="ECO:0000313" key="2">
    <source>
        <dbReference type="Proteomes" id="UP000000759"/>
    </source>
</evidence>
<dbReference type="Gene3D" id="3.40.50.150">
    <property type="entry name" value="Vaccinia Virus protein VP39"/>
    <property type="match status" value="1"/>
</dbReference>
<dbReference type="InterPro" id="IPR029063">
    <property type="entry name" value="SAM-dependent_MTases_sf"/>
</dbReference>
<dbReference type="InParanoid" id="B5Y562"/>
<dbReference type="PaxDb" id="2850-Phatr44043"/>
<dbReference type="Pfam" id="PF10294">
    <property type="entry name" value="Methyltransf_16"/>
    <property type="match status" value="1"/>
</dbReference>
<sequence length="348" mass="38873">MAGNKHGEKDNEDENPTVMMVALEKETDKATASKKLEKIRIRLRDLQTPAICTGLDLQSIIVSRHASSDAERTQLEIFDNATKKFVEVQPHAKENIVERFGSRVVQMRISSPESCRNACNTDTPLLALTGRFYNWSDDGLFSLGGSRNLYIRQESSRQCDGTGVTVWDGALLLARYLEQRPFLVQNKHVVELGAGCGLVGLSAGALGAASIMLTDLAYVLPILESNLENNRSVLQGAGCHDAMCCLLDWFHPEAFKKAQQKKSIDVLVVADCVWMHDLVEPLFTTIQQIADANTLILISYQQRGRSTHEAFMYYLSKAFHVEEILGSDVGVEKPGVLHLYRCRKRRNF</sequence>
<dbReference type="RefSeq" id="XP_002186128.1">
    <property type="nucleotide sequence ID" value="XM_002186092.1"/>
</dbReference>
<dbReference type="Proteomes" id="UP000000759">
    <property type="component" value="Chromosome 3"/>
</dbReference>
<dbReference type="PANTHER" id="PTHR14614:SF109">
    <property type="entry name" value="RIBOSOMAL LYSINE N-METHYLTRANSFERASE 5"/>
    <property type="match status" value="1"/>
</dbReference>
<proteinExistence type="predicted"/>
<dbReference type="InterPro" id="IPR019410">
    <property type="entry name" value="Methyltransf_16"/>
</dbReference>
<accession>B5Y562</accession>
<dbReference type="KEGG" id="pti:PHATR_44043"/>
<dbReference type="EMBL" id="CP001142">
    <property type="protein sequence ID" value="ACI65598.1"/>
    <property type="molecule type" value="Genomic_DNA"/>
</dbReference>
<protein>
    <submittedName>
        <fullName evidence="1">Uncharacterized protein</fullName>
    </submittedName>
</protein>
<keyword evidence="2" id="KW-1185">Reference proteome</keyword>
<dbReference type="eggNOG" id="KOG2793">
    <property type="taxonomic scope" value="Eukaryota"/>
</dbReference>
<dbReference type="AlphaFoldDB" id="B5Y562"/>
<dbReference type="SUPFAM" id="SSF53335">
    <property type="entry name" value="S-adenosyl-L-methionine-dependent methyltransferases"/>
    <property type="match status" value="1"/>
</dbReference>
<dbReference type="GeneID" id="7204228"/>